<dbReference type="InterPro" id="IPR000109">
    <property type="entry name" value="POT_fam"/>
</dbReference>
<keyword evidence="4 7" id="KW-1133">Transmembrane helix</keyword>
<dbReference type="EMBL" id="CAMAPF010000995">
    <property type="protein sequence ID" value="CAH9136399.1"/>
    <property type="molecule type" value="Genomic_DNA"/>
</dbReference>
<evidence type="ECO:0000256" key="2">
    <source>
        <dbReference type="ARBA" id="ARBA00005982"/>
    </source>
</evidence>
<evidence type="ECO:0000256" key="6">
    <source>
        <dbReference type="ARBA" id="ARBA00044504"/>
    </source>
</evidence>
<evidence type="ECO:0000256" key="1">
    <source>
        <dbReference type="ARBA" id="ARBA00004141"/>
    </source>
</evidence>
<name>A0AAV0FMK6_9ASTE</name>
<reference evidence="8" key="1">
    <citation type="submission" date="2022-07" db="EMBL/GenBank/DDBJ databases">
        <authorList>
            <person name="Macas J."/>
            <person name="Novak P."/>
            <person name="Neumann P."/>
        </authorList>
    </citation>
    <scope>NUCLEOTIDE SEQUENCE</scope>
</reference>
<dbReference type="AlphaFoldDB" id="A0AAV0FMK6"/>
<dbReference type="Proteomes" id="UP001152523">
    <property type="component" value="Unassembled WGS sequence"/>
</dbReference>
<dbReference type="InterPro" id="IPR036259">
    <property type="entry name" value="MFS_trans_sf"/>
</dbReference>
<feature type="transmembrane region" description="Helical" evidence="7">
    <location>
        <begin position="136"/>
        <end position="160"/>
    </location>
</feature>
<comment type="subcellular location">
    <subcellularLocation>
        <location evidence="1">Membrane</location>
        <topology evidence="1">Multi-pass membrane protein</topology>
    </subcellularLocation>
</comment>
<dbReference type="Pfam" id="PF00854">
    <property type="entry name" value="PTR2"/>
    <property type="match status" value="1"/>
</dbReference>
<comment type="similarity">
    <text evidence="6">Belongs to the major facilitator superfamily. Phosphate:H(+) symporter (TC 2.A.1.9) family.</text>
</comment>
<feature type="transmembrane region" description="Helical" evidence="7">
    <location>
        <begin position="75"/>
        <end position="95"/>
    </location>
</feature>
<keyword evidence="3 7" id="KW-0812">Transmembrane</keyword>
<dbReference type="GO" id="GO:0016020">
    <property type="term" value="C:membrane"/>
    <property type="evidence" value="ECO:0007669"/>
    <property type="project" value="UniProtKB-SubCell"/>
</dbReference>
<dbReference type="Gene3D" id="1.20.1250.20">
    <property type="entry name" value="MFS general substrate transporter like domains"/>
    <property type="match status" value="1"/>
</dbReference>
<comment type="caution">
    <text evidence="8">The sequence shown here is derived from an EMBL/GenBank/DDBJ whole genome shotgun (WGS) entry which is preliminary data.</text>
</comment>
<dbReference type="GO" id="GO:0022857">
    <property type="term" value="F:transmembrane transporter activity"/>
    <property type="evidence" value="ECO:0007669"/>
    <property type="project" value="InterPro"/>
</dbReference>
<accession>A0AAV0FMK6</accession>
<gene>
    <name evidence="8" type="ORF">CEPIT_LOCUS35248</name>
</gene>
<dbReference type="PANTHER" id="PTHR11654">
    <property type="entry name" value="OLIGOPEPTIDE TRANSPORTER-RELATED"/>
    <property type="match status" value="1"/>
</dbReference>
<comment type="similarity">
    <text evidence="2">Belongs to the major facilitator superfamily. Proton-dependent oligopeptide transporter (POT/PTR) (TC 2.A.17) family.</text>
</comment>
<feature type="transmembrane region" description="Helical" evidence="7">
    <location>
        <begin position="40"/>
        <end position="63"/>
    </location>
</feature>
<dbReference type="SUPFAM" id="SSF103473">
    <property type="entry name" value="MFS general substrate transporter"/>
    <property type="match status" value="1"/>
</dbReference>
<feature type="transmembrane region" description="Helical" evidence="7">
    <location>
        <begin position="101"/>
        <end position="124"/>
    </location>
</feature>
<evidence type="ECO:0000313" key="9">
    <source>
        <dbReference type="Proteomes" id="UP001152523"/>
    </source>
</evidence>
<protein>
    <submittedName>
        <fullName evidence="8">Uncharacterized protein</fullName>
    </submittedName>
</protein>
<keyword evidence="5 7" id="KW-0472">Membrane</keyword>
<organism evidence="8 9">
    <name type="scientific">Cuscuta epithymum</name>
    <dbReference type="NCBI Taxonomy" id="186058"/>
    <lineage>
        <taxon>Eukaryota</taxon>
        <taxon>Viridiplantae</taxon>
        <taxon>Streptophyta</taxon>
        <taxon>Embryophyta</taxon>
        <taxon>Tracheophyta</taxon>
        <taxon>Spermatophyta</taxon>
        <taxon>Magnoliopsida</taxon>
        <taxon>eudicotyledons</taxon>
        <taxon>Gunneridae</taxon>
        <taxon>Pentapetalae</taxon>
        <taxon>asterids</taxon>
        <taxon>lamiids</taxon>
        <taxon>Solanales</taxon>
        <taxon>Convolvulaceae</taxon>
        <taxon>Cuscuteae</taxon>
        <taxon>Cuscuta</taxon>
        <taxon>Cuscuta subgen. Cuscuta</taxon>
    </lineage>
</organism>
<proteinExistence type="inferred from homology"/>
<evidence type="ECO:0000256" key="7">
    <source>
        <dbReference type="SAM" id="Phobius"/>
    </source>
</evidence>
<evidence type="ECO:0000256" key="3">
    <source>
        <dbReference type="ARBA" id="ARBA00022692"/>
    </source>
</evidence>
<evidence type="ECO:0000256" key="5">
    <source>
        <dbReference type="ARBA" id="ARBA00023136"/>
    </source>
</evidence>
<evidence type="ECO:0000313" key="8">
    <source>
        <dbReference type="EMBL" id="CAH9136399.1"/>
    </source>
</evidence>
<evidence type="ECO:0000256" key="4">
    <source>
        <dbReference type="ARBA" id="ARBA00022989"/>
    </source>
</evidence>
<keyword evidence="9" id="KW-1185">Reference proteome</keyword>
<sequence>MGVFPSEEKKDKMAEEEEKLQPLLEASPAPKGGFRTMPFIAGNLALMTMANCGLTPNMILYLMREYRMDMATGSNVLYWWKAATHITPVVGALMADSFVGRFQMITIGSIINLLGILLFWLTTIIPQARPPPCTEFNIICPSATTLQLLLLYLSFILISIGEGGVKASSLAFGVDQLKNIRNDGRAMESFFGCYYVVKTKEEPHDLIQ</sequence>